<dbReference type="AlphaFoldDB" id="A0A0E1NNM8"/>
<feature type="domain" description="Integrase DNA-binding" evidence="3">
    <location>
        <begin position="3"/>
        <end position="64"/>
    </location>
</feature>
<sequence length="68" mass="7517">MKLNARQVETAKPKDKAYKLADGGGLYLLVNTNGSRYWRLKYRFAGKEKLLALGVYPDVSLAVAVNDG</sequence>
<dbReference type="PANTHER" id="PTHR30629">
    <property type="entry name" value="PROPHAGE INTEGRASE"/>
    <property type="match status" value="1"/>
</dbReference>
<evidence type="ECO:0000313" key="5">
    <source>
        <dbReference type="Proteomes" id="UP000001971"/>
    </source>
</evidence>
<evidence type="ECO:0000259" key="3">
    <source>
        <dbReference type="Pfam" id="PF13356"/>
    </source>
</evidence>
<dbReference type="HOGENOM" id="CLU_027562_45_8_6"/>
<evidence type="ECO:0000256" key="1">
    <source>
        <dbReference type="ARBA" id="ARBA00008857"/>
    </source>
</evidence>
<dbReference type="EMBL" id="CP000308">
    <property type="protein sequence ID" value="ABG12350.1"/>
    <property type="molecule type" value="Genomic_DNA"/>
</dbReference>
<gene>
    <name evidence="4" type="ordered locus">YPA_0382</name>
</gene>
<evidence type="ECO:0000256" key="2">
    <source>
        <dbReference type="ARBA" id="ARBA00022908"/>
    </source>
</evidence>
<dbReference type="GO" id="GO:0015074">
    <property type="term" value="P:DNA integration"/>
    <property type="evidence" value="ECO:0007669"/>
    <property type="project" value="UniProtKB-KW"/>
</dbReference>
<accession>A0A0E1NNM8</accession>
<dbReference type="PANTHER" id="PTHR30629:SF2">
    <property type="entry name" value="PROPHAGE INTEGRASE INTS-RELATED"/>
    <property type="match status" value="1"/>
</dbReference>
<dbReference type="Proteomes" id="UP000001971">
    <property type="component" value="Chromosome"/>
</dbReference>
<dbReference type="PATRIC" id="fig|360102.15.peg.3390"/>
<reference evidence="4 5" key="1">
    <citation type="journal article" date="2006" name="J. Bacteriol.">
        <title>Complete genome sequence of Yersinia pestis strains Antiqua and Nepal516: evidence of gene reduction in an emerging pathogen.</title>
        <authorList>
            <person name="Chain P.S."/>
            <person name="Hu P."/>
            <person name="Malfatti S.A."/>
            <person name="Radnedge L."/>
            <person name="Larimer F."/>
            <person name="Vergez L.M."/>
            <person name="Worsham P."/>
            <person name="Chu M.C."/>
            <person name="Andersen G.L."/>
        </authorList>
    </citation>
    <scope>NUCLEOTIDE SEQUENCE [LARGE SCALE GENOMIC DNA]</scope>
    <source>
        <strain evidence="4 5">Antiqua</strain>
    </source>
</reference>
<proteinExistence type="inferred from homology"/>
<name>A0A0E1NNM8_YERPA</name>
<dbReference type="InterPro" id="IPR025166">
    <property type="entry name" value="Integrase_DNA_bind_dom"/>
</dbReference>
<dbReference type="KEGG" id="ypa:YPA_0382"/>
<evidence type="ECO:0000313" key="4">
    <source>
        <dbReference type="EMBL" id="ABG12350.1"/>
    </source>
</evidence>
<keyword evidence="2" id="KW-0229">DNA integration</keyword>
<comment type="similarity">
    <text evidence="1">Belongs to the 'phage' integrase family.</text>
</comment>
<dbReference type="InterPro" id="IPR050808">
    <property type="entry name" value="Phage_Integrase"/>
</dbReference>
<protein>
    <submittedName>
        <fullName evidence="4">Integrase</fullName>
    </submittedName>
</protein>
<dbReference type="InterPro" id="IPR038488">
    <property type="entry name" value="Integrase_DNA-bd_sf"/>
</dbReference>
<dbReference type="Pfam" id="PF13356">
    <property type="entry name" value="Arm-DNA-bind_3"/>
    <property type="match status" value="1"/>
</dbReference>
<dbReference type="Gene3D" id="3.30.160.390">
    <property type="entry name" value="Integrase, DNA-binding domain"/>
    <property type="match status" value="1"/>
</dbReference>
<organism evidence="4 5">
    <name type="scientific">Yersinia pestis bv. Antiqua (strain Antiqua)</name>
    <dbReference type="NCBI Taxonomy" id="360102"/>
    <lineage>
        <taxon>Bacteria</taxon>
        <taxon>Pseudomonadati</taxon>
        <taxon>Pseudomonadota</taxon>
        <taxon>Gammaproteobacteria</taxon>
        <taxon>Enterobacterales</taxon>
        <taxon>Yersiniaceae</taxon>
        <taxon>Yersinia</taxon>
    </lineage>
</organism>